<dbReference type="PROSITE" id="PS50093">
    <property type="entry name" value="PKD"/>
    <property type="match status" value="1"/>
</dbReference>
<dbReference type="Proteomes" id="UP000199452">
    <property type="component" value="Unassembled WGS sequence"/>
</dbReference>
<reference evidence="2 3" key="1">
    <citation type="submission" date="2016-09" db="EMBL/GenBank/DDBJ databases">
        <authorList>
            <person name="Capua I."/>
            <person name="De Benedictis P."/>
            <person name="Joannis T."/>
            <person name="Lombin L.H."/>
            <person name="Cattoli G."/>
        </authorList>
    </citation>
    <scope>NUCLEOTIDE SEQUENCE [LARGE SCALE GENOMIC DNA]</scope>
    <source>
        <strain evidence="2 3">A7P-90m</strain>
    </source>
</reference>
<gene>
    <name evidence="2" type="ORF">SAMN05216323_101319</name>
</gene>
<name>A0A1G6HTS5_9BACT</name>
<dbReference type="GO" id="GO:2001070">
    <property type="term" value="F:starch binding"/>
    <property type="evidence" value="ECO:0007669"/>
    <property type="project" value="InterPro"/>
</dbReference>
<sequence length="335" mass="35666">MNKLLYIMSIGMLGLLFSCEKDESKATMLENPIVPTFQTIPDLTLTRAAGTNTLKFVGTLLNPGYNASAKYFLEACPKGNNFVNTAAILSDVQDTSMLITVSDLNSILLKKFPGDQVSEADLRIRAVMVVDGGTGSKTFEYTSETKTVNVTLYGLPRLDFITGGVVVGKVESALGNGVYAGFVKFDNTKTYTLKDPDANKTYGGNSGILSENGSAISINDNGWNKVNADVNGLTYAVAQYRIGLVGSASPNGWDSPDSPMDYDAATGTWQITVDLIVGEIKFRKNDGWAWNLGGTASSLVHNGANIAVSAAGNYTITLTITNDVGELGSFTIVKN</sequence>
<dbReference type="EMBL" id="FMYP01000013">
    <property type="protein sequence ID" value="SDB97548.1"/>
    <property type="molecule type" value="Genomic_DNA"/>
</dbReference>
<feature type="domain" description="PKD" evidence="1">
    <location>
        <begin position="288"/>
        <end position="331"/>
    </location>
</feature>
<proteinExistence type="predicted"/>
<accession>A0A1G6HTS5</accession>
<dbReference type="RefSeq" id="WP_092436558.1">
    <property type="nucleotide sequence ID" value="NZ_FMYP01000013.1"/>
</dbReference>
<evidence type="ECO:0000259" key="1">
    <source>
        <dbReference type="PROSITE" id="PS50093"/>
    </source>
</evidence>
<organism evidence="2 3">
    <name type="scientific">Williamwhitmania taraxaci</name>
    <dbReference type="NCBI Taxonomy" id="1640674"/>
    <lineage>
        <taxon>Bacteria</taxon>
        <taxon>Pseudomonadati</taxon>
        <taxon>Bacteroidota</taxon>
        <taxon>Bacteroidia</taxon>
        <taxon>Bacteroidales</taxon>
        <taxon>Williamwhitmaniaceae</taxon>
        <taxon>Williamwhitmania</taxon>
    </lineage>
</organism>
<dbReference type="InterPro" id="IPR025970">
    <property type="entry name" value="SusE"/>
</dbReference>
<evidence type="ECO:0000313" key="3">
    <source>
        <dbReference type="Proteomes" id="UP000199452"/>
    </source>
</evidence>
<dbReference type="GO" id="GO:0019867">
    <property type="term" value="C:outer membrane"/>
    <property type="evidence" value="ECO:0007669"/>
    <property type="project" value="InterPro"/>
</dbReference>
<dbReference type="OrthoDB" id="975117at2"/>
<dbReference type="CDD" id="cd12956">
    <property type="entry name" value="CBM_SusE-F_like"/>
    <property type="match status" value="1"/>
</dbReference>
<evidence type="ECO:0000313" key="2">
    <source>
        <dbReference type="EMBL" id="SDB97548.1"/>
    </source>
</evidence>
<dbReference type="Gene3D" id="2.60.40.3620">
    <property type="match status" value="1"/>
</dbReference>
<keyword evidence="3" id="KW-1185">Reference proteome</keyword>
<dbReference type="InterPro" id="IPR035986">
    <property type="entry name" value="PKD_dom_sf"/>
</dbReference>
<dbReference type="InterPro" id="IPR000601">
    <property type="entry name" value="PKD_dom"/>
</dbReference>
<dbReference type="PROSITE" id="PS51257">
    <property type="entry name" value="PROKAR_LIPOPROTEIN"/>
    <property type="match status" value="1"/>
</dbReference>
<dbReference type="AlphaFoldDB" id="A0A1G6HTS5"/>
<dbReference type="SUPFAM" id="SSF49299">
    <property type="entry name" value="PKD domain"/>
    <property type="match status" value="1"/>
</dbReference>
<dbReference type="Pfam" id="PF14292">
    <property type="entry name" value="SusE"/>
    <property type="match status" value="1"/>
</dbReference>
<dbReference type="STRING" id="1640674.SAMN05216323_101319"/>
<protein>
    <submittedName>
        <fullName evidence="2">SusE outer membrane protein</fullName>
    </submittedName>
</protein>